<proteinExistence type="predicted"/>
<name>A0AAV7PQL4_PLEWA</name>
<comment type="caution">
    <text evidence="2">The sequence shown here is derived from an EMBL/GenBank/DDBJ whole genome shotgun (WGS) entry which is preliminary data.</text>
</comment>
<dbReference type="EMBL" id="JANPWB010000011">
    <property type="protein sequence ID" value="KAJ1129527.1"/>
    <property type="molecule type" value="Genomic_DNA"/>
</dbReference>
<protein>
    <submittedName>
        <fullName evidence="2">Uncharacterized protein</fullName>
    </submittedName>
</protein>
<gene>
    <name evidence="2" type="ORF">NDU88_007895</name>
</gene>
<sequence length="168" mass="18914">MQKRASMTEADEFEKSLADIDGNQQCETGSVPGIGAGRHRSSWTQKNSRLKKTPRPERKKPLLGGAERRRNRSRQKPLKTSADPGELCEGAVTLQEKRGLSRYGVRYKGKRAGGGRYEKGRGRENKGARHGEHWEEGKTKGHGTGALGRRKDGRERRIKTAKRVKYVY</sequence>
<accession>A0AAV7PQL4</accession>
<dbReference type="Proteomes" id="UP001066276">
    <property type="component" value="Chromosome 7"/>
</dbReference>
<feature type="region of interest" description="Disordered" evidence="1">
    <location>
        <begin position="1"/>
        <end position="90"/>
    </location>
</feature>
<organism evidence="2 3">
    <name type="scientific">Pleurodeles waltl</name>
    <name type="common">Iberian ribbed newt</name>
    <dbReference type="NCBI Taxonomy" id="8319"/>
    <lineage>
        <taxon>Eukaryota</taxon>
        <taxon>Metazoa</taxon>
        <taxon>Chordata</taxon>
        <taxon>Craniata</taxon>
        <taxon>Vertebrata</taxon>
        <taxon>Euteleostomi</taxon>
        <taxon>Amphibia</taxon>
        <taxon>Batrachia</taxon>
        <taxon>Caudata</taxon>
        <taxon>Salamandroidea</taxon>
        <taxon>Salamandridae</taxon>
        <taxon>Pleurodelinae</taxon>
        <taxon>Pleurodeles</taxon>
    </lineage>
</organism>
<evidence type="ECO:0000256" key="1">
    <source>
        <dbReference type="SAM" id="MobiDB-lite"/>
    </source>
</evidence>
<evidence type="ECO:0000313" key="3">
    <source>
        <dbReference type="Proteomes" id="UP001066276"/>
    </source>
</evidence>
<reference evidence="2" key="1">
    <citation type="journal article" date="2022" name="bioRxiv">
        <title>Sequencing and chromosome-scale assembly of the giantPleurodeles waltlgenome.</title>
        <authorList>
            <person name="Brown T."/>
            <person name="Elewa A."/>
            <person name="Iarovenko S."/>
            <person name="Subramanian E."/>
            <person name="Araus A.J."/>
            <person name="Petzold A."/>
            <person name="Susuki M."/>
            <person name="Suzuki K.-i.T."/>
            <person name="Hayashi T."/>
            <person name="Toyoda A."/>
            <person name="Oliveira C."/>
            <person name="Osipova E."/>
            <person name="Leigh N.D."/>
            <person name="Simon A."/>
            <person name="Yun M.H."/>
        </authorList>
    </citation>
    <scope>NUCLEOTIDE SEQUENCE</scope>
    <source>
        <strain evidence="2">20211129_DDA</strain>
        <tissue evidence="2">Liver</tissue>
    </source>
</reference>
<feature type="compositionally biased region" description="Basic and acidic residues" evidence="1">
    <location>
        <begin position="116"/>
        <end position="139"/>
    </location>
</feature>
<keyword evidence="3" id="KW-1185">Reference proteome</keyword>
<dbReference type="AlphaFoldDB" id="A0AAV7PQL4"/>
<evidence type="ECO:0000313" key="2">
    <source>
        <dbReference type="EMBL" id="KAJ1129527.1"/>
    </source>
</evidence>
<feature type="region of interest" description="Disordered" evidence="1">
    <location>
        <begin position="105"/>
        <end position="153"/>
    </location>
</feature>